<sequence>MPQPQTGIHGPLLLEEPLIRTPYELLRRSHRSAQRQVEKDFIAVQTQLSSLLKSFSGSDGDAATAQTKLDAASERVRGLKRKLDDLQPSAAAPSVLRDRLKHVDEALLAPKGAKVAEDKTLDRYIADHLLRTGRMKTARTLAESAGIESLVDLKLFAELTKIEKALLEKNSCAEALAWCGENRGTLKKQGSNLEFALRLQEFIELCRKRDTAGARAYAAKNLAQWAATPEMQQGATLLAFGETTGVPRYRKLYDRARWQQVQVQFRETFLGIYALPSQSLLALSLSAGLSSLRLPACVTTEVPGRAAAQAAPQPAAPLIPTAPNLLVLGLDGLAPADAAPAVAPVPTPTGDESAPPEPYAGNVDCPTCAEHMRVLAREVPLAHHVNSTLVCRITGDVMDSENEPMAFPNGNVYSSKALIQMAKEHHDVVTCPRTHEACAFTHLRKVYIS</sequence>
<dbReference type="InterPro" id="IPR024964">
    <property type="entry name" value="CTLH/CRA"/>
</dbReference>
<comment type="similarity">
    <text evidence="2">Belongs to the FYV10 family.</text>
</comment>
<evidence type="ECO:0000313" key="11">
    <source>
        <dbReference type="Proteomes" id="UP000827549"/>
    </source>
</evidence>
<dbReference type="CDD" id="cd16659">
    <property type="entry name" value="RING-Ubox_Emp"/>
    <property type="match status" value="1"/>
</dbReference>
<dbReference type="GO" id="GO:0034657">
    <property type="term" value="C:GID complex"/>
    <property type="evidence" value="ECO:0007669"/>
    <property type="project" value="TreeGrafter"/>
</dbReference>
<evidence type="ECO:0000256" key="1">
    <source>
        <dbReference type="ARBA" id="ARBA00004496"/>
    </source>
</evidence>
<dbReference type="SMART" id="SM00668">
    <property type="entry name" value="CTLH"/>
    <property type="match status" value="1"/>
</dbReference>
<dbReference type="GeneID" id="87812293"/>
<dbReference type="SMART" id="SM00667">
    <property type="entry name" value="LisH"/>
    <property type="match status" value="1"/>
</dbReference>
<accession>A0AAF1BLY4</accession>
<dbReference type="SUPFAM" id="SSF57850">
    <property type="entry name" value="RING/U-box"/>
    <property type="match status" value="1"/>
</dbReference>
<dbReference type="GO" id="GO:0005737">
    <property type="term" value="C:cytoplasm"/>
    <property type="evidence" value="ECO:0007669"/>
    <property type="project" value="UniProtKB-SubCell"/>
</dbReference>
<feature type="domain" description="CTLH" evidence="8">
    <location>
        <begin position="174"/>
        <end position="213"/>
    </location>
</feature>
<dbReference type="GO" id="GO:0008270">
    <property type="term" value="F:zinc ion binding"/>
    <property type="evidence" value="ECO:0007669"/>
    <property type="project" value="UniProtKB-KW"/>
</dbReference>
<evidence type="ECO:0000256" key="2">
    <source>
        <dbReference type="ARBA" id="ARBA00010615"/>
    </source>
</evidence>
<dbReference type="SMART" id="SM00757">
    <property type="entry name" value="CRA"/>
    <property type="match status" value="1"/>
</dbReference>
<dbReference type="InterPro" id="IPR006594">
    <property type="entry name" value="LisH"/>
</dbReference>
<feature type="zinc finger region" description="RING-Gid-type" evidence="7">
    <location>
        <begin position="365"/>
        <end position="434"/>
    </location>
</feature>
<keyword evidence="4" id="KW-0479">Metal-binding</keyword>
<dbReference type="PANTHER" id="PTHR12170:SF2">
    <property type="entry name" value="E3 UBIQUITIN-PROTEIN TRANSFERASE MAEA"/>
    <property type="match status" value="1"/>
</dbReference>
<dbReference type="InterPro" id="IPR044063">
    <property type="entry name" value="ZF_RING_GID"/>
</dbReference>
<organism evidence="10 11">
    <name type="scientific">Vanrija pseudolonga</name>
    <dbReference type="NCBI Taxonomy" id="143232"/>
    <lineage>
        <taxon>Eukaryota</taxon>
        <taxon>Fungi</taxon>
        <taxon>Dikarya</taxon>
        <taxon>Basidiomycota</taxon>
        <taxon>Agaricomycotina</taxon>
        <taxon>Tremellomycetes</taxon>
        <taxon>Trichosporonales</taxon>
        <taxon>Trichosporonaceae</taxon>
        <taxon>Vanrija</taxon>
    </lineage>
</organism>
<dbReference type="PROSITE" id="PS51867">
    <property type="entry name" value="ZF_RING_GID"/>
    <property type="match status" value="1"/>
</dbReference>
<evidence type="ECO:0000256" key="5">
    <source>
        <dbReference type="ARBA" id="ARBA00022771"/>
    </source>
</evidence>
<dbReference type="GO" id="GO:0043161">
    <property type="term" value="P:proteasome-mediated ubiquitin-dependent protein catabolic process"/>
    <property type="evidence" value="ECO:0007669"/>
    <property type="project" value="InterPro"/>
</dbReference>
<dbReference type="PROSITE" id="PS50897">
    <property type="entry name" value="CTLH"/>
    <property type="match status" value="1"/>
</dbReference>
<protein>
    <submittedName>
        <fullName evidence="10">Macrophage erythroblast attacher</fullName>
    </submittedName>
</protein>
<dbReference type="InterPro" id="IPR045098">
    <property type="entry name" value="Fyv10_fam"/>
</dbReference>
<dbReference type="EMBL" id="CP086720">
    <property type="protein sequence ID" value="WOO85632.1"/>
    <property type="molecule type" value="Genomic_DNA"/>
</dbReference>
<name>A0AAF1BLY4_9TREE</name>
<evidence type="ECO:0000256" key="7">
    <source>
        <dbReference type="PROSITE-ProRule" id="PRU01215"/>
    </source>
</evidence>
<keyword evidence="5 7" id="KW-0863">Zinc-finger</keyword>
<gene>
    <name evidence="10" type="primary">MAEA</name>
    <name evidence="10" type="ORF">LOC62_07G009130</name>
</gene>
<reference evidence="10" key="1">
    <citation type="submission" date="2023-10" db="EMBL/GenBank/DDBJ databases">
        <authorList>
            <person name="Noh H."/>
        </authorList>
    </citation>
    <scope>NUCLEOTIDE SEQUENCE</scope>
    <source>
        <strain evidence="10">DUCC4014</strain>
    </source>
</reference>
<keyword evidence="3" id="KW-0963">Cytoplasm</keyword>
<dbReference type="PROSITE" id="PS50896">
    <property type="entry name" value="LISH"/>
    <property type="match status" value="1"/>
</dbReference>
<evidence type="ECO:0000259" key="9">
    <source>
        <dbReference type="PROSITE" id="PS51867"/>
    </source>
</evidence>
<dbReference type="GO" id="GO:0061630">
    <property type="term" value="F:ubiquitin protein ligase activity"/>
    <property type="evidence" value="ECO:0007669"/>
    <property type="project" value="InterPro"/>
</dbReference>
<dbReference type="Proteomes" id="UP000827549">
    <property type="component" value="Chromosome 7"/>
</dbReference>
<evidence type="ECO:0000256" key="3">
    <source>
        <dbReference type="ARBA" id="ARBA00022490"/>
    </source>
</evidence>
<evidence type="ECO:0000256" key="6">
    <source>
        <dbReference type="ARBA" id="ARBA00022833"/>
    </source>
</evidence>
<evidence type="ECO:0000313" key="10">
    <source>
        <dbReference type="EMBL" id="WOO85632.1"/>
    </source>
</evidence>
<dbReference type="InterPro" id="IPR013144">
    <property type="entry name" value="CRA_dom"/>
</dbReference>
<dbReference type="AlphaFoldDB" id="A0AAF1BLY4"/>
<keyword evidence="6" id="KW-0862">Zinc</keyword>
<evidence type="ECO:0000256" key="4">
    <source>
        <dbReference type="ARBA" id="ARBA00022723"/>
    </source>
</evidence>
<comment type="subcellular location">
    <subcellularLocation>
        <location evidence="1">Cytoplasm</location>
    </subcellularLocation>
</comment>
<dbReference type="InterPro" id="IPR006595">
    <property type="entry name" value="CTLH_C"/>
</dbReference>
<dbReference type="GO" id="GO:0005634">
    <property type="term" value="C:nucleus"/>
    <property type="evidence" value="ECO:0007669"/>
    <property type="project" value="TreeGrafter"/>
</dbReference>
<dbReference type="PANTHER" id="PTHR12170">
    <property type="entry name" value="MACROPHAGE ERYTHROBLAST ATTACHER-RELATED"/>
    <property type="match status" value="1"/>
</dbReference>
<keyword evidence="11" id="KW-1185">Reference proteome</keyword>
<dbReference type="RefSeq" id="XP_062631658.1">
    <property type="nucleotide sequence ID" value="XM_062775674.1"/>
</dbReference>
<feature type="domain" description="RING-Gid-type" evidence="9">
    <location>
        <begin position="365"/>
        <end position="434"/>
    </location>
</feature>
<dbReference type="Pfam" id="PF10607">
    <property type="entry name" value="CTLH"/>
    <property type="match status" value="1"/>
</dbReference>
<evidence type="ECO:0000259" key="8">
    <source>
        <dbReference type="PROSITE" id="PS50897"/>
    </source>
</evidence>
<proteinExistence type="inferred from homology"/>